<evidence type="ECO:0000256" key="3">
    <source>
        <dbReference type="ARBA" id="ARBA00004888"/>
    </source>
</evidence>
<comment type="pathway">
    <text evidence="3">Carbohydrate degradation; glycolysis; D-glyceraldehyde 3-phosphate and glycerone phosphate from D-glucose: step 1/4.</text>
</comment>
<evidence type="ECO:0000256" key="7">
    <source>
        <dbReference type="ARBA" id="ARBA00022490"/>
    </source>
</evidence>
<dbReference type="PANTHER" id="PTHR19443:SF1">
    <property type="entry name" value="HEXOKINASE-3"/>
    <property type="match status" value="1"/>
</dbReference>
<dbReference type="EC" id="2.7.1.1" evidence="6"/>
<evidence type="ECO:0000256" key="19">
    <source>
        <dbReference type="ARBA" id="ARBA00039453"/>
    </source>
</evidence>
<dbReference type="AlphaFoldDB" id="A0A6P9E0X3"/>
<organism evidence="29 30">
    <name type="scientific">Pantherophis guttatus</name>
    <name type="common">Corn snake</name>
    <name type="synonym">Elaphe guttata</name>
    <dbReference type="NCBI Taxonomy" id="94885"/>
    <lineage>
        <taxon>Eukaryota</taxon>
        <taxon>Metazoa</taxon>
        <taxon>Chordata</taxon>
        <taxon>Craniata</taxon>
        <taxon>Vertebrata</taxon>
        <taxon>Euteleostomi</taxon>
        <taxon>Lepidosauria</taxon>
        <taxon>Squamata</taxon>
        <taxon>Bifurcata</taxon>
        <taxon>Unidentata</taxon>
        <taxon>Episquamata</taxon>
        <taxon>Toxicofera</taxon>
        <taxon>Serpentes</taxon>
        <taxon>Colubroidea</taxon>
        <taxon>Colubridae</taxon>
        <taxon>Colubrinae</taxon>
        <taxon>Pantherophis</taxon>
    </lineage>
</organism>
<dbReference type="InterPro" id="IPR001312">
    <property type="entry name" value="Hexokinase"/>
</dbReference>
<evidence type="ECO:0000256" key="25">
    <source>
        <dbReference type="ARBA" id="ARBA00048160"/>
    </source>
</evidence>
<evidence type="ECO:0000259" key="27">
    <source>
        <dbReference type="Pfam" id="PF00349"/>
    </source>
</evidence>
<dbReference type="OMA" id="CQAVFIR"/>
<dbReference type="UniPathway" id="UPA00109">
    <property type="reaction ID" value="UER00180"/>
</dbReference>
<dbReference type="GO" id="GO:0008865">
    <property type="term" value="F:fructokinase activity"/>
    <property type="evidence" value="ECO:0007669"/>
    <property type="project" value="TreeGrafter"/>
</dbReference>
<dbReference type="KEGG" id="pgut:117680017"/>
<evidence type="ECO:0000256" key="22">
    <source>
        <dbReference type="ARBA" id="ARBA00046097"/>
    </source>
</evidence>
<dbReference type="GO" id="GO:0004340">
    <property type="term" value="F:glucokinase activity"/>
    <property type="evidence" value="ECO:0007669"/>
    <property type="project" value="TreeGrafter"/>
</dbReference>
<evidence type="ECO:0000256" key="13">
    <source>
        <dbReference type="ARBA" id="ARBA00022787"/>
    </source>
</evidence>
<evidence type="ECO:0000256" key="15">
    <source>
        <dbReference type="ARBA" id="ARBA00022990"/>
    </source>
</evidence>
<dbReference type="InterPro" id="IPR022672">
    <property type="entry name" value="Hexokinase_N"/>
</dbReference>
<comment type="catalytic activity">
    <reaction evidence="25">
        <text>D-glucose + ATP = D-glucose 6-phosphate + ADP + H(+)</text>
        <dbReference type="Rhea" id="RHEA:17825"/>
        <dbReference type="ChEBI" id="CHEBI:4167"/>
        <dbReference type="ChEBI" id="CHEBI:15378"/>
        <dbReference type="ChEBI" id="CHEBI:30616"/>
        <dbReference type="ChEBI" id="CHEBI:61548"/>
        <dbReference type="ChEBI" id="CHEBI:456216"/>
        <dbReference type="EC" id="2.7.1.1"/>
    </reaction>
    <physiologicalReaction direction="left-to-right" evidence="25">
        <dbReference type="Rhea" id="RHEA:17826"/>
    </physiologicalReaction>
</comment>
<keyword evidence="29" id="KW-1185">Reference proteome</keyword>
<dbReference type="GO" id="GO:0005536">
    <property type="term" value="F:D-glucose binding"/>
    <property type="evidence" value="ECO:0007669"/>
    <property type="project" value="InterPro"/>
</dbReference>
<dbReference type="GO" id="GO:0005524">
    <property type="term" value="F:ATP binding"/>
    <property type="evidence" value="ECO:0007669"/>
    <property type="project" value="UniProtKB-KW"/>
</dbReference>
<comment type="subcellular location">
    <subcellularLocation>
        <location evidence="2">Cytoplasm</location>
        <location evidence="2">Cytosol</location>
    </subcellularLocation>
    <subcellularLocation>
        <location evidence="1">Mitochondrion outer membrane</location>
        <topology evidence="1">Peripheral membrane protein</topology>
    </subcellularLocation>
</comment>
<dbReference type="Proteomes" id="UP001652622">
    <property type="component" value="Unplaced"/>
</dbReference>
<comment type="subunit">
    <text evidence="23">Monomer. Interacts with TIGAR; the interaction increases hexokinase activity in a hypoxia- and HIF1A-dependent manner.</text>
</comment>
<keyword evidence="18" id="KW-0324">Glycolysis</keyword>
<dbReference type="InParanoid" id="A0A6P9E0X3"/>
<evidence type="ECO:0000256" key="26">
    <source>
        <dbReference type="SAM" id="MobiDB-lite"/>
    </source>
</evidence>
<dbReference type="GeneID" id="117680017"/>
<evidence type="ECO:0000256" key="14">
    <source>
        <dbReference type="ARBA" id="ARBA00022840"/>
    </source>
</evidence>
<evidence type="ECO:0000256" key="1">
    <source>
        <dbReference type="ARBA" id="ARBA00004450"/>
    </source>
</evidence>
<feature type="domain" description="Hexokinase N-terminal" evidence="27">
    <location>
        <begin position="619"/>
        <end position="815"/>
    </location>
</feature>
<keyword evidence="14" id="KW-0067">ATP-binding</keyword>
<evidence type="ECO:0000313" key="29">
    <source>
        <dbReference type="Proteomes" id="UP001652622"/>
    </source>
</evidence>
<dbReference type="FunFam" id="3.30.420.40:FF:000015">
    <property type="entry name" value="Hexokinase 1"/>
    <property type="match status" value="1"/>
</dbReference>
<dbReference type="GO" id="GO:0005741">
    <property type="term" value="C:mitochondrial outer membrane"/>
    <property type="evidence" value="ECO:0007669"/>
    <property type="project" value="UniProtKB-SubCell"/>
</dbReference>
<evidence type="ECO:0000256" key="20">
    <source>
        <dbReference type="ARBA" id="ARBA00041371"/>
    </source>
</evidence>
<accession>A0A6P9E0X3</accession>
<feature type="region of interest" description="Disordered" evidence="26">
    <location>
        <begin position="1"/>
        <end position="46"/>
    </location>
</feature>
<keyword evidence="12" id="KW-0418">Kinase</keyword>
<dbReference type="CTD" id="3101"/>
<dbReference type="InterPro" id="IPR022673">
    <property type="entry name" value="Hexokinase_C"/>
</dbReference>
<dbReference type="CDD" id="cd24019">
    <property type="entry name" value="ASKHA_NBD_HK_meta"/>
    <property type="match status" value="1"/>
</dbReference>
<keyword evidence="8" id="KW-0021">Allosteric enzyme</keyword>
<keyword evidence="10" id="KW-0677">Repeat</keyword>
<dbReference type="PANTHER" id="PTHR19443">
    <property type="entry name" value="HEXOKINASE"/>
    <property type="match status" value="1"/>
</dbReference>
<evidence type="ECO:0000256" key="6">
    <source>
        <dbReference type="ARBA" id="ARBA00012324"/>
    </source>
</evidence>
<keyword evidence="13" id="KW-1000">Mitochondrion outer membrane</keyword>
<dbReference type="PROSITE" id="PS51748">
    <property type="entry name" value="HEXOKINASE_2"/>
    <property type="match status" value="2"/>
</dbReference>
<protein>
    <recommendedName>
        <fullName evidence="19">Hexokinase-2</fullName>
        <ecNumber evidence="6">2.7.1.1</ecNumber>
    </recommendedName>
    <alternativeName>
        <fullName evidence="20">Hexokinase type II</fullName>
    </alternativeName>
</protein>
<dbReference type="Pfam" id="PF00349">
    <property type="entry name" value="Hexokinase_1"/>
    <property type="match status" value="2"/>
</dbReference>
<evidence type="ECO:0000256" key="16">
    <source>
        <dbReference type="ARBA" id="ARBA00023128"/>
    </source>
</evidence>
<evidence type="ECO:0000256" key="11">
    <source>
        <dbReference type="ARBA" id="ARBA00022741"/>
    </source>
</evidence>
<keyword evidence="9" id="KW-0808">Transferase</keyword>
<dbReference type="Gene3D" id="3.40.367.20">
    <property type="match status" value="2"/>
</dbReference>
<evidence type="ECO:0000256" key="10">
    <source>
        <dbReference type="ARBA" id="ARBA00022737"/>
    </source>
</evidence>
<comment type="catalytic activity">
    <reaction evidence="21">
        <text>a D-hexose + ATP = a D-hexose 6-phosphate + ADP + H(+)</text>
        <dbReference type="Rhea" id="RHEA:22740"/>
        <dbReference type="ChEBI" id="CHEBI:4194"/>
        <dbReference type="ChEBI" id="CHEBI:15378"/>
        <dbReference type="ChEBI" id="CHEBI:30616"/>
        <dbReference type="ChEBI" id="CHEBI:229467"/>
        <dbReference type="ChEBI" id="CHEBI:456216"/>
        <dbReference type="EC" id="2.7.1.1"/>
    </reaction>
    <physiologicalReaction direction="left-to-right" evidence="21">
        <dbReference type="Rhea" id="RHEA:22741"/>
    </physiologicalReaction>
</comment>
<dbReference type="Gene3D" id="3.30.420.40">
    <property type="match status" value="2"/>
</dbReference>
<feature type="compositionally biased region" description="Polar residues" evidence="26">
    <location>
        <begin position="13"/>
        <end position="27"/>
    </location>
</feature>
<evidence type="ECO:0000259" key="28">
    <source>
        <dbReference type="Pfam" id="PF03727"/>
    </source>
</evidence>
<evidence type="ECO:0000256" key="24">
    <source>
        <dbReference type="ARBA" id="ARBA00047905"/>
    </source>
</evidence>
<evidence type="ECO:0000256" key="5">
    <source>
        <dbReference type="ARBA" id="ARBA00009225"/>
    </source>
</evidence>
<comment type="function">
    <text evidence="22">Catalyzes the phosphorylation of hexose, such as D-glucose and D-fructose, to hexose 6-phosphate (D-glucose 6-phosphate and D-fructose 6-phosphate, respectively). Mediates the initial step of glycolysis by catalyzing phosphorylation of D-glucose to D-glucose 6-phosphate. Plays a key role in maintaining the integrity of the outer mitochondrial membrane by preventing the release of apoptogenic molecules from the intermembrane space and subsequent apoptosis.</text>
</comment>
<dbReference type="FunFam" id="3.30.420.40:FF:000805">
    <property type="entry name" value="Hexokinase-2"/>
    <property type="match status" value="1"/>
</dbReference>
<comment type="catalytic activity">
    <reaction evidence="24">
        <text>D-fructose + ATP = D-fructose 6-phosphate + ADP + H(+)</text>
        <dbReference type="Rhea" id="RHEA:16125"/>
        <dbReference type="ChEBI" id="CHEBI:15378"/>
        <dbReference type="ChEBI" id="CHEBI:30616"/>
        <dbReference type="ChEBI" id="CHEBI:37721"/>
        <dbReference type="ChEBI" id="CHEBI:61527"/>
        <dbReference type="ChEBI" id="CHEBI:456216"/>
        <dbReference type="EC" id="2.7.1.1"/>
    </reaction>
    <physiologicalReaction direction="left-to-right" evidence="24">
        <dbReference type="Rhea" id="RHEA:16126"/>
    </physiologicalReaction>
</comment>
<dbReference type="FunFam" id="3.40.367.20:FF:000020">
    <property type="entry name" value="Hexokinase-1"/>
    <property type="match status" value="1"/>
</dbReference>
<dbReference type="InterPro" id="IPR043129">
    <property type="entry name" value="ATPase_NBD"/>
</dbReference>
<keyword evidence="17" id="KW-0472">Membrane</keyword>
<dbReference type="UniPathway" id="UPA00242"/>
<keyword evidence="16" id="KW-0496">Mitochondrion</keyword>
<evidence type="ECO:0000256" key="21">
    <source>
        <dbReference type="ARBA" id="ARBA00044613"/>
    </source>
</evidence>
<feature type="domain" description="Hexokinase N-terminal" evidence="27">
    <location>
        <begin position="171"/>
        <end position="365"/>
    </location>
</feature>
<keyword evidence="15" id="KW-0007">Acetylation</keyword>
<dbReference type="OrthoDB" id="434648at2759"/>
<dbReference type="InterPro" id="IPR019807">
    <property type="entry name" value="Hexokinase_BS"/>
</dbReference>
<evidence type="ECO:0000256" key="9">
    <source>
        <dbReference type="ARBA" id="ARBA00022679"/>
    </source>
</evidence>
<dbReference type="GO" id="GO:0001678">
    <property type="term" value="P:intracellular glucose homeostasis"/>
    <property type="evidence" value="ECO:0007669"/>
    <property type="project" value="InterPro"/>
</dbReference>
<sequence length="1062" mass="117011">MAEQGLGPKSERASSGSAGPESPTSARGSKVSFFLKSTSDSRPVPESSHRISLMLNASPDSNTFFAFSKSGSDASEINPLDRTEKDSFSFPHQDSVATNSSILSFSLMHSGLPRSSRDEQMLKDRGNITTSFVSVTKTALPTVPEARPAHRLIPHRPSPKISSIPENIQKRILPFYVTLEQLKSVKKSMGAALEKGLMQKDKVTSYLPMLPTYVSALPDGSERGDILGLELTFDQVKVLLLQLTDNVDEPMVVKKKNFSFPEKILSGSGHQVFEFMAQCLNTFLGGLNLNKKYFPLGFTFPFSCDHIALNQCKLIRWTKDFRWPGVEGKDVTKLLQTAINENCKNYQIEVLAVVNDAVGDLMSCSSNVRPCQVGVMIDAGTNCCYMEDTERIPGNLQETKGFMCINTEWGAFGNNGELSEELTEFDVLVDKESMDQGKCRFEKMTSSYYVRETVRIILANLSGNAELFNGVLTPTLLIKGKLALQDIVEVTDDKVGLAKTKSFLCRLGLVASNQDCFHVQEICQAVYTRSAKLCAAGLAAILTHTHEQHQLPETKICVVMSGDMYKSHSLYSETLQQTLKELVPEYSVTFIPSDDGSILGAAIVTAVEVKLRNHREGLAQVLAPLKLSIVDLERLRNGIRQEMDNGLSKAANKKSCLRMLPTFVCYLPDGSERGDFLALDLGGTNFRVLMVQVKSQEEGGVHIINETYAIPPEITQSTGLQLFDHIVNCMVDFQTKHGMSAHNLPLGFTFSFPCNQISLDKGILLRWTKGFSATDCVGEDVVNLLRDAVQRQKTIDVDVVALVNDTVGTMMSCAYLDHNCEVGLIVGTGCNACYMEEMRNVGTLESNDGRMCINMECGAFGDDGCLEHYITPYDDIVDKESLNPSQQRFEKMISGMYLGEIVRYVLLELASRKILFRGHELKGLQNKGIFPTKLLSDIENDSQSRQHVYQILEELGLPVSPEDAKVVKEVCHTVTSRAAMMCAAGVAAIVEKIRENKRMTKLEVTVGVDGTVYKMNPYFAKKLQDTVALLAPNCNVKFLLSEDGSGKGAALIAAVACRTKIS</sequence>
<evidence type="ECO:0000256" key="2">
    <source>
        <dbReference type="ARBA" id="ARBA00004514"/>
    </source>
</evidence>
<keyword evidence="11" id="KW-0547">Nucleotide-binding</keyword>
<comment type="pathway">
    <text evidence="4">Carbohydrate metabolism; hexose metabolism.</text>
</comment>
<dbReference type="PRINTS" id="PR00475">
    <property type="entry name" value="HEXOKINASE"/>
</dbReference>
<comment type="similarity">
    <text evidence="5">Belongs to the hexokinase family.</text>
</comment>
<proteinExistence type="inferred from homology"/>
<dbReference type="SUPFAM" id="SSF53067">
    <property type="entry name" value="Actin-like ATPase domain"/>
    <property type="match status" value="4"/>
</dbReference>
<evidence type="ECO:0000256" key="17">
    <source>
        <dbReference type="ARBA" id="ARBA00023136"/>
    </source>
</evidence>
<evidence type="ECO:0000256" key="23">
    <source>
        <dbReference type="ARBA" id="ARBA00047013"/>
    </source>
</evidence>
<dbReference type="Pfam" id="PF03727">
    <property type="entry name" value="Hexokinase_2"/>
    <property type="match status" value="2"/>
</dbReference>
<name>A0A6P9E0X3_PANGU</name>
<evidence type="ECO:0000256" key="12">
    <source>
        <dbReference type="ARBA" id="ARBA00022777"/>
    </source>
</evidence>
<evidence type="ECO:0000313" key="30">
    <source>
        <dbReference type="RefSeq" id="XP_034298336.1"/>
    </source>
</evidence>
<gene>
    <name evidence="30" type="primary">HK3</name>
</gene>
<dbReference type="PROSITE" id="PS00378">
    <property type="entry name" value="HEXOKINASE_1"/>
    <property type="match status" value="1"/>
</dbReference>
<evidence type="ECO:0000256" key="4">
    <source>
        <dbReference type="ARBA" id="ARBA00005028"/>
    </source>
</evidence>
<feature type="domain" description="Hexokinase C-terminal" evidence="28">
    <location>
        <begin position="373"/>
        <end position="607"/>
    </location>
</feature>
<dbReference type="GO" id="GO:0006006">
    <property type="term" value="P:glucose metabolic process"/>
    <property type="evidence" value="ECO:0007669"/>
    <property type="project" value="TreeGrafter"/>
</dbReference>
<dbReference type="GO" id="GO:0019158">
    <property type="term" value="F:mannokinase activity"/>
    <property type="evidence" value="ECO:0007669"/>
    <property type="project" value="TreeGrafter"/>
</dbReference>
<dbReference type="RefSeq" id="XP_034298336.1">
    <property type="nucleotide sequence ID" value="XM_034442445.2"/>
</dbReference>
<reference evidence="30" key="1">
    <citation type="submission" date="2025-08" db="UniProtKB">
        <authorList>
            <consortium name="RefSeq"/>
        </authorList>
    </citation>
    <scope>IDENTIFICATION</scope>
    <source>
        <tissue evidence="30">Blood</tissue>
    </source>
</reference>
<feature type="domain" description="Hexokinase C-terminal" evidence="28">
    <location>
        <begin position="822"/>
        <end position="1055"/>
    </location>
</feature>
<dbReference type="GO" id="GO:0005829">
    <property type="term" value="C:cytosol"/>
    <property type="evidence" value="ECO:0007669"/>
    <property type="project" value="UniProtKB-SubCell"/>
</dbReference>
<evidence type="ECO:0000256" key="8">
    <source>
        <dbReference type="ARBA" id="ARBA00022533"/>
    </source>
</evidence>
<dbReference type="FunFam" id="3.40.367.20:FF:000001">
    <property type="entry name" value="Hexokinase 1"/>
    <property type="match status" value="1"/>
</dbReference>
<evidence type="ECO:0000256" key="18">
    <source>
        <dbReference type="ARBA" id="ARBA00023152"/>
    </source>
</evidence>
<dbReference type="GO" id="GO:0006096">
    <property type="term" value="P:glycolytic process"/>
    <property type="evidence" value="ECO:0007669"/>
    <property type="project" value="UniProtKB-UniPathway"/>
</dbReference>
<keyword evidence="7" id="KW-0963">Cytoplasm</keyword>